<evidence type="ECO:0000313" key="8">
    <source>
        <dbReference type="Proteomes" id="UP000542342"/>
    </source>
</evidence>
<dbReference type="Pfam" id="PF04376">
    <property type="entry name" value="ATE_N"/>
    <property type="match status" value="1"/>
</dbReference>
<proteinExistence type="inferred from homology"/>
<feature type="domain" description="N-end rule aminoacyl transferase C-terminal" evidence="6">
    <location>
        <begin position="104"/>
        <end position="227"/>
    </location>
</feature>
<name>A0A7V8VFU3_9BACT</name>
<dbReference type="Proteomes" id="UP000542342">
    <property type="component" value="Unassembled WGS sequence"/>
</dbReference>
<keyword evidence="2 4" id="KW-0808">Transferase</keyword>
<evidence type="ECO:0000259" key="6">
    <source>
        <dbReference type="Pfam" id="PF04377"/>
    </source>
</evidence>
<dbReference type="InterPro" id="IPR016181">
    <property type="entry name" value="Acyl_CoA_acyltransferase"/>
</dbReference>
<comment type="subcellular location">
    <subcellularLocation>
        <location evidence="4">Cytoplasm</location>
    </subcellularLocation>
</comment>
<dbReference type="GO" id="GO:0004057">
    <property type="term" value="F:arginyl-tRNA--protein transferase activity"/>
    <property type="evidence" value="ECO:0007669"/>
    <property type="project" value="InterPro"/>
</dbReference>
<dbReference type="EMBL" id="JACEFB010000010">
    <property type="protein sequence ID" value="MBA2227125.1"/>
    <property type="molecule type" value="Genomic_DNA"/>
</dbReference>
<evidence type="ECO:0000256" key="1">
    <source>
        <dbReference type="ARBA" id="ARBA00022490"/>
    </source>
</evidence>
<evidence type="ECO:0000256" key="4">
    <source>
        <dbReference type="HAMAP-Rule" id="MF_00689"/>
    </source>
</evidence>
<accession>A0A7V8VFU3</accession>
<organism evidence="7 8">
    <name type="scientific">Thermogemmata fonticola</name>
    <dbReference type="NCBI Taxonomy" id="2755323"/>
    <lineage>
        <taxon>Bacteria</taxon>
        <taxon>Pseudomonadati</taxon>
        <taxon>Planctomycetota</taxon>
        <taxon>Planctomycetia</taxon>
        <taxon>Gemmatales</taxon>
        <taxon>Gemmataceae</taxon>
        <taxon>Thermogemmata</taxon>
    </lineage>
</organism>
<comment type="caution">
    <text evidence="7">The sequence shown here is derived from an EMBL/GenBank/DDBJ whole genome shotgun (WGS) entry which is preliminary data.</text>
</comment>
<dbReference type="PANTHER" id="PTHR21367:SF1">
    <property type="entry name" value="ARGINYL-TRNA--PROTEIN TRANSFERASE 1"/>
    <property type="match status" value="1"/>
</dbReference>
<evidence type="ECO:0000313" key="7">
    <source>
        <dbReference type="EMBL" id="MBA2227125.1"/>
    </source>
</evidence>
<keyword evidence="1 4" id="KW-0963">Cytoplasm</keyword>
<feature type="domain" description="N-end aminoacyl transferase N-terminal" evidence="5">
    <location>
        <begin position="13"/>
        <end position="81"/>
    </location>
</feature>
<dbReference type="GO" id="GO:0071596">
    <property type="term" value="P:ubiquitin-dependent protein catabolic process via the N-end rule pathway"/>
    <property type="evidence" value="ECO:0007669"/>
    <property type="project" value="InterPro"/>
</dbReference>
<reference evidence="7 8" key="1">
    <citation type="submission" date="2020-07" db="EMBL/GenBank/DDBJ databases">
        <title>Thermogemmata thermophila gen. nov., sp. nov., a novel moderate thermophilic planctomycete from a Kamchatka hot spring.</title>
        <authorList>
            <person name="Elcheninov A.G."/>
            <person name="Podosokorskaya O.A."/>
            <person name="Kovaleva O.L."/>
            <person name="Novikov A."/>
            <person name="Bonch-Osmolovskaya E.A."/>
            <person name="Toshchakov S.V."/>
            <person name="Kublanov I.V."/>
        </authorList>
    </citation>
    <scope>NUCLEOTIDE SEQUENCE [LARGE SCALE GENOMIC DNA]</scope>
    <source>
        <strain evidence="7 8">2918</strain>
    </source>
</reference>
<dbReference type="GO" id="GO:0008914">
    <property type="term" value="F:leucyl-tRNA--protein transferase activity"/>
    <property type="evidence" value="ECO:0007669"/>
    <property type="project" value="UniProtKB-UniRule"/>
</dbReference>
<dbReference type="NCBIfam" id="NF002346">
    <property type="entry name" value="PRK01305.2-3"/>
    <property type="match status" value="1"/>
</dbReference>
<evidence type="ECO:0000259" key="5">
    <source>
        <dbReference type="Pfam" id="PF04376"/>
    </source>
</evidence>
<comment type="function">
    <text evidence="4">Functions in the N-end rule pathway of protein degradation where it conjugates Leu from its aminoacyl-tRNA to the N-termini of proteins containing an N-terminal aspartate or glutamate.</text>
</comment>
<keyword evidence="8" id="KW-1185">Reference proteome</keyword>
<dbReference type="GO" id="GO:0005737">
    <property type="term" value="C:cytoplasm"/>
    <property type="evidence" value="ECO:0007669"/>
    <property type="project" value="UniProtKB-SubCell"/>
</dbReference>
<evidence type="ECO:0000256" key="3">
    <source>
        <dbReference type="ARBA" id="ARBA00023315"/>
    </source>
</evidence>
<evidence type="ECO:0000256" key="2">
    <source>
        <dbReference type="ARBA" id="ARBA00022679"/>
    </source>
</evidence>
<dbReference type="AlphaFoldDB" id="A0A7V8VFU3"/>
<dbReference type="HAMAP" id="MF_00689">
    <property type="entry name" value="Bpt"/>
    <property type="match status" value="1"/>
</dbReference>
<comment type="catalytic activity">
    <reaction evidence="4">
        <text>N-terminal L-aspartyl-[protein] + L-leucyl-tRNA(Leu) = N-terminal L-leucyl-L-aspartyl-[protein] + tRNA(Leu) + H(+)</text>
        <dbReference type="Rhea" id="RHEA:50420"/>
        <dbReference type="Rhea" id="RHEA-COMP:9613"/>
        <dbReference type="Rhea" id="RHEA-COMP:9622"/>
        <dbReference type="Rhea" id="RHEA-COMP:12669"/>
        <dbReference type="Rhea" id="RHEA-COMP:12674"/>
        <dbReference type="ChEBI" id="CHEBI:15378"/>
        <dbReference type="ChEBI" id="CHEBI:64720"/>
        <dbReference type="ChEBI" id="CHEBI:78442"/>
        <dbReference type="ChEBI" id="CHEBI:78494"/>
        <dbReference type="ChEBI" id="CHEBI:133042"/>
        <dbReference type="EC" id="2.3.2.29"/>
    </reaction>
</comment>
<dbReference type="RefSeq" id="WP_194538909.1">
    <property type="nucleotide sequence ID" value="NZ_JACEFB010000010.1"/>
</dbReference>
<sequence length="245" mass="29145">MISLTTFQTEPAPCSYLPDRQWSLLYQIVQSMTPEEYQGRLDRGWRRFGHALFRPRCPHCQACLSLRIPVAAFRPNRSQRRCWKANVSQMTRHVTTHLQLSLDKLLLYRRYHDFQHRHKHWPNDGQIDPEDYMTSFLRNPFPTEEWCYYHQQNLVGVGYVDRLPSGLSAIYFFYDPAYRSHSLGTFHILSLIAEAQKVQLPYVYLGYYVAGCPSLEYKARFQPNEIYDPMTRTWIPFQPRVSTLR</sequence>
<dbReference type="SUPFAM" id="SSF55729">
    <property type="entry name" value="Acyl-CoA N-acyltransferases (Nat)"/>
    <property type="match status" value="1"/>
</dbReference>
<dbReference type="PANTHER" id="PTHR21367">
    <property type="entry name" value="ARGININE-TRNA-PROTEIN TRANSFERASE 1"/>
    <property type="match status" value="1"/>
</dbReference>
<dbReference type="PIRSF" id="PIRSF037208">
    <property type="entry name" value="ATE_pro_prd"/>
    <property type="match status" value="1"/>
</dbReference>
<dbReference type="Pfam" id="PF04377">
    <property type="entry name" value="ATE_C"/>
    <property type="match status" value="1"/>
</dbReference>
<protein>
    <recommendedName>
        <fullName evidence="4">Aspartate/glutamate leucyltransferase</fullName>
        <ecNumber evidence="4">2.3.2.29</ecNumber>
    </recommendedName>
</protein>
<dbReference type="InterPro" id="IPR030700">
    <property type="entry name" value="N-end_Aminoacyl_Trfase"/>
</dbReference>
<dbReference type="InterPro" id="IPR017138">
    <property type="entry name" value="Asp_Glu_LeuTrfase"/>
</dbReference>
<dbReference type="InterPro" id="IPR007472">
    <property type="entry name" value="N-end_Aminoacyl_Trfase_C"/>
</dbReference>
<comment type="similarity">
    <text evidence="4">Belongs to the R-transferase family. Bpt subfamily.</text>
</comment>
<keyword evidence="3 4" id="KW-0012">Acyltransferase</keyword>
<gene>
    <name evidence="4" type="primary">bpt</name>
    <name evidence="7" type="ORF">H0921_13260</name>
</gene>
<dbReference type="InterPro" id="IPR007471">
    <property type="entry name" value="N-end_Aminoacyl_Trfase_N"/>
</dbReference>
<comment type="catalytic activity">
    <reaction evidence="4">
        <text>N-terminal L-glutamyl-[protein] + L-leucyl-tRNA(Leu) = N-terminal L-leucyl-L-glutamyl-[protein] + tRNA(Leu) + H(+)</text>
        <dbReference type="Rhea" id="RHEA:50412"/>
        <dbReference type="Rhea" id="RHEA-COMP:9613"/>
        <dbReference type="Rhea" id="RHEA-COMP:9622"/>
        <dbReference type="Rhea" id="RHEA-COMP:12664"/>
        <dbReference type="Rhea" id="RHEA-COMP:12668"/>
        <dbReference type="ChEBI" id="CHEBI:15378"/>
        <dbReference type="ChEBI" id="CHEBI:64721"/>
        <dbReference type="ChEBI" id="CHEBI:78442"/>
        <dbReference type="ChEBI" id="CHEBI:78494"/>
        <dbReference type="ChEBI" id="CHEBI:133041"/>
        <dbReference type="EC" id="2.3.2.29"/>
    </reaction>
</comment>
<dbReference type="EC" id="2.3.2.29" evidence="4"/>